<dbReference type="RefSeq" id="XP_010481232.1">
    <property type="nucleotide sequence ID" value="XM_010482930.1"/>
</dbReference>
<evidence type="ECO:0000256" key="1">
    <source>
        <dbReference type="SAM" id="SignalP"/>
    </source>
</evidence>
<evidence type="ECO:0000259" key="2">
    <source>
        <dbReference type="Pfam" id="PF00078"/>
    </source>
</evidence>
<reference evidence="3" key="1">
    <citation type="journal article" date="2014" name="Nat. Commun.">
        <title>The emerging biofuel crop Camelina sativa retains a highly undifferentiated hexaploid genome structure.</title>
        <authorList>
            <person name="Kagale S."/>
            <person name="Koh C."/>
            <person name="Nixon J."/>
            <person name="Bollina V."/>
            <person name="Clarke W.E."/>
            <person name="Tuteja R."/>
            <person name="Spillane C."/>
            <person name="Robinson S.J."/>
            <person name="Links M.G."/>
            <person name="Clarke C."/>
            <person name="Higgins E.E."/>
            <person name="Huebert T."/>
            <person name="Sharpe A.G."/>
            <person name="Parkin I.A."/>
        </authorList>
    </citation>
    <scope>NUCLEOTIDE SEQUENCE [LARGE SCALE GENOMIC DNA]</scope>
    <source>
        <strain evidence="3">cv. DH55</strain>
    </source>
</reference>
<dbReference type="Pfam" id="PF00078">
    <property type="entry name" value="RVT_1"/>
    <property type="match status" value="1"/>
</dbReference>
<protein>
    <submittedName>
        <fullName evidence="4">Uncharacterized protein LOC104760080</fullName>
    </submittedName>
</protein>
<proteinExistence type="predicted"/>
<feature type="chain" id="PRO_5047393837" evidence="1">
    <location>
        <begin position="21"/>
        <end position="521"/>
    </location>
</feature>
<evidence type="ECO:0000313" key="4">
    <source>
        <dbReference type="RefSeq" id="XP_010481232.1"/>
    </source>
</evidence>
<feature type="domain" description="Reverse transcriptase" evidence="2">
    <location>
        <begin position="10"/>
        <end position="128"/>
    </location>
</feature>
<accession>A0ABM0X5X0</accession>
<name>A0ABM0X5X0_CAMSA</name>
<dbReference type="Proteomes" id="UP000694864">
    <property type="component" value="Chromosome 17"/>
</dbReference>
<dbReference type="PANTHER" id="PTHR33116:SF86">
    <property type="entry name" value="REVERSE TRANSCRIPTASE DOMAIN-CONTAINING PROTEIN"/>
    <property type="match status" value="1"/>
</dbReference>
<organism evidence="3 4">
    <name type="scientific">Camelina sativa</name>
    <name type="common">False flax</name>
    <name type="synonym">Myagrum sativum</name>
    <dbReference type="NCBI Taxonomy" id="90675"/>
    <lineage>
        <taxon>Eukaryota</taxon>
        <taxon>Viridiplantae</taxon>
        <taxon>Streptophyta</taxon>
        <taxon>Embryophyta</taxon>
        <taxon>Tracheophyta</taxon>
        <taxon>Spermatophyta</taxon>
        <taxon>Magnoliopsida</taxon>
        <taxon>eudicotyledons</taxon>
        <taxon>Gunneridae</taxon>
        <taxon>Pentapetalae</taxon>
        <taxon>rosids</taxon>
        <taxon>malvids</taxon>
        <taxon>Brassicales</taxon>
        <taxon>Brassicaceae</taxon>
        <taxon>Camelineae</taxon>
        <taxon>Camelina</taxon>
    </lineage>
</organism>
<gene>
    <name evidence="4" type="primary">LOC104760080</name>
</gene>
<feature type="signal peptide" evidence="1">
    <location>
        <begin position="1"/>
        <end position="20"/>
    </location>
</feature>
<dbReference type="PANTHER" id="PTHR33116">
    <property type="entry name" value="REVERSE TRANSCRIPTASE ZINC-BINDING DOMAIN-CONTAINING PROTEIN-RELATED-RELATED"/>
    <property type="match status" value="1"/>
</dbReference>
<sequence length="521" mass="58208">MGFAETWISWIMFCISSVEYKVLINGQPNGQIVPARGLRQGDPLSPYLFILCTEVLIVNIQKAEADKRITGIKVANICPPITHLLFADDSLFFCKADKEQCGVVLDILQQYEAVSGQQINFAKSSIQFGHTVEAQVRLEMQRVLGITNLGGMRSYLGITESLGGSKTKVFSYVRDWLQSRTTGWPAKLLSKGEKEVMIKSVATVVPTFVISCYRLPKTITSKLTSVVANFWWSSNGHFGGMHWIAWEKLCCSKQMGGLGFKNVDDFNTALLAKQLWRLIEAPNSLCARVFKTQFPRPALSNDPSKDPTLRLSQFMDSQSSSWCRDRLVEHFDHVDVALIEAIPFSSLPMADSLGWHFTKSGKYTVKSGYEMARQDIPNTFQVISCGPEITPLLARNARVFESQTERPDDIVRVAQGEASSWLQAQVEEVVEDVSSSPVVPSLWSSGHIPSLLLVYSGYRCFVDGSWKETNDFVGAEWMCTSLQGSSPLLGATNYRRSLSPLHAEVEAFIWAMQCMIGHDFY</sequence>
<dbReference type="InterPro" id="IPR043502">
    <property type="entry name" value="DNA/RNA_pol_sf"/>
</dbReference>
<reference evidence="4" key="2">
    <citation type="submission" date="2025-08" db="UniProtKB">
        <authorList>
            <consortium name="RefSeq"/>
        </authorList>
    </citation>
    <scope>IDENTIFICATION</scope>
    <source>
        <tissue evidence="4">Leaf</tissue>
    </source>
</reference>
<keyword evidence="1" id="KW-0732">Signal</keyword>
<dbReference type="InterPro" id="IPR000477">
    <property type="entry name" value="RT_dom"/>
</dbReference>
<dbReference type="SUPFAM" id="SSF56672">
    <property type="entry name" value="DNA/RNA polymerases"/>
    <property type="match status" value="1"/>
</dbReference>
<evidence type="ECO:0000313" key="3">
    <source>
        <dbReference type="Proteomes" id="UP000694864"/>
    </source>
</evidence>
<dbReference type="GeneID" id="104760080"/>
<keyword evidence="3" id="KW-1185">Reference proteome</keyword>